<dbReference type="EMBL" id="JANBUO010002636">
    <property type="protein sequence ID" value="KAJ2794144.1"/>
    <property type="molecule type" value="Genomic_DNA"/>
</dbReference>
<evidence type="ECO:0000256" key="1">
    <source>
        <dbReference type="SAM" id="Phobius"/>
    </source>
</evidence>
<keyword evidence="3" id="KW-1185">Reference proteome</keyword>
<dbReference type="OrthoDB" id="3251871at2759"/>
<keyword evidence="1" id="KW-0472">Membrane</keyword>
<keyword evidence="1" id="KW-1133">Transmembrane helix</keyword>
<name>A0A9W8HTZ3_9FUNG</name>
<accession>A0A9W8HTZ3</accession>
<keyword evidence="1" id="KW-0812">Transmembrane</keyword>
<protein>
    <submittedName>
        <fullName evidence="2">Uncharacterized protein</fullName>
    </submittedName>
</protein>
<feature type="transmembrane region" description="Helical" evidence="1">
    <location>
        <begin position="134"/>
        <end position="155"/>
    </location>
</feature>
<sequence>MWKDSVEVVATPRMPEKWDWARLTASVRPSHETEALSLTDTLSANETGARLPRHMSLAPLDPASGSSTLSGRGYLVTLLGSDQDSGRVVAIQSHVDKRRFLRSVQRLACYPMVPVISQLGIVAVNMTSVPKKGFYIYGSALASTSGMLNLVVFLLNPALPDILKDCVSHQI</sequence>
<evidence type="ECO:0000313" key="3">
    <source>
        <dbReference type="Proteomes" id="UP001140094"/>
    </source>
</evidence>
<feature type="transmembrane region" description="Helical" evidence="1">
    <location>
        <begin position="107"/>
        <end position="128"/>
    </location>
</feature>
<reference evidence="2" key="1">
    <citation type="submission" date="2022-07" db="EMBL/GenBank/DDBJ databases">
        <title>Phylogenomic reconstructions and comparative analyses of Kickxellomycotina fungi.</title>
        <authorList>
            <person name="Reynolds N.K."/>
            <person name="Stajich J.E."/>
            <person name="Barry K."/>
            <person name="Grigoriev I.V."/>
            <person name="Crous P."/>
            <person name="Smith M.E."/>
        </authorList>
    </citation>
    <scope>NUCLEOTIDE SEQUENCE</scope>
    <source>
        <strain evidence="2">NRRL 1565</strain>
    </source>
</reference>
<organism evidence="2 3">
    <name type="scientific">Coemansia guatemalensis</name>
    <dbReference type="NCBI Taxonomy" id="2761395"/>
    <lineage>
        <taxon>Eukaryota</taxon>
        <taxon>Fungi</taxon>
        <taxon>Fungi incertae sedis</taxon>
        <taxon>Zoopagomycota</taxon>
        <taxon>Kickxellomycotina</taxon>
        <taxon>Kickxellomycetes</taxon>
        <taxon>Kickxellales</taxon>
        <taxon>Kickxellaceae</taxon>
        <taxon>Coemansia</taxon>
    </lineage>
</organism>
<dbReference type="AlphaFoldDB" id="A0A9W8HTZ3"/>
<evidence type="ECO:0000313" key="2">
    <source>
        <dbReference type="EMBL" id="KAJ2794144.1"/>
    </source>
</evidence>
<gene>
    <name evidence="2" type="ORF">H4R20_006322</name>
</gene>
<proteinExistence type="predicted"/>
<dbReference type="Proteomes" id="UP001140094">
    <property type="component" value="Unassembled WGS sequence"/>
</dbReference>
<comment type="caution">
    <text evidence="2">The sequence shown here is derived from an EMBL/GenBank/DDBJ whole genome shotgun (WGS) entry which is preliminary data.</text>
</comment>